<feature type="region of interest" description="Disordered" evidence="2">
    <location>
        <begin position="2440"/>
        <end position="2473"/>
    </location>
</feature>
<reference evidence="4 5" key="1">
    <citation type="submission" date="2024-09" db="EMBL/GenBank/DDBJ databases">
        <title>A chromosome-level genome assembly of Gray's grenadier anchovy, Coilia grayii.</title>
        <authorList>
            <person name="Fu Z."/>
        </authorList>
    </citation>
    <scope>NUCLEOTIDE SEQUENCE [LARGE SCALE GENOMIC DNA]</scope>
    <source>
        <strain evidence="4">G4</strain>
        <tissue evidence="4">Muscle</tissue>
    </source>
</reference>
<feature type="compositionally biased region" description="Pro residues" evidence="2">
    <location>
        <begin position="2457"/>
        <end position="2469"/>
    </location>
</feature>
<dbReference type="SMART" id="SM00320">
    <property type="entry name" value="WD40"/>
    <property type="match status" value="11"/>
</dbReference>
<protein>
    <recommendedName>
        <fullName evidence="3">RAVE complex protein Rav1 C-terminal domain-containing protein</fullName>
    </recommendedName>
</protein>
<feature type="region of interest" description="Disordered" evidence="2">
    <location>
        <begin position="1374"/>
        <end position="1403"/>
    </location>
</feature>
<keyword evidence="1" id="KW-0853">WD repeat</keyword>
<evidence type="ECO:0000256" key="2">
    <source>
        <dbReference type="SAM" id="MobiDB-lite"/>
    </source>
</evidence>
<feature type="compositionally biased region" description="Polar residues" evidence="2">
    <location>
        <begin position="2030"/>
        <end position="2039"/>
    </location>
</feature>
<feature type="region of interest" description="Disordered" evidence="2">
    <location>
        <begin position="2505"/>
        <end position="2534"/>
    </location>
</feature>
<dbReference type="Pfam" id="PF12234">
    <property type="entry name" value="Rav1p_C"/>
    <property type="match status" value="1"/>
</dbReference>
<feature type="region of interest" description="Disordered" evidence="2">
    <location>
        <begin position="1433"/>
        <end position="1494"/>
    </location>
</feature>
<dbReference type="InterPro" id="IPR052208">
    <property type="entry name" value="DmX-like/RAVE_component"/>
</dbReference>
<feature type="compositionally biased region" description="Acidic residues" evidence="2">
    <location>
        <begin position="2005"/>
        <end position="2015"/>
    </location>
</feature>
<feature type="domain" description="RAVE complex protein Rav1 C-terminal" evidence="3">
    <location>
        <begin position="1474"/>
        <end position="1853"/>
    </location>
</feature>
<accession>A0ABD1K151</accession>
<feature type="compositionally biased region" description="Basic residues" evidence="2">
    <location>
        <begin position="694"/>
        <end position="709"/>
    </location>
</feature>
<feature type="region of interest" description="Disordered" evidence="2">
    <location>
        <begin position="303"/>
        <end position="342"/>
    </location>
</feature>
<dbReference type="SUPFAM" id="SSF50978">
    <property type="entry name" value="WD40 repeat-like"/>
    <property type="match status" value="2"/>
</dbReference>
<feature type="compositionally biased region" description="Basic and acidic residues" evidence="2">
    <location>
        <begin position="2016"/>
        <end position="2029"/>
    </location>
</feature>
<feature type="compositionally biased region" description="Basic and acidic residues" evidence="2">
    <location>
        <begin position="1436"/>
        <end position="1450"/>
    </location>
</feature>
<keyword evidence="5" id="KW-1185">Reference proteome</keyword>
<feature type="region of interest" description="Disordered" evidence="2">
    <location>
        <begin position="1925"/>
        <end position="1954"/>
    </location>
</feature>
<gene>
    <name evidence="4" type="ORF">ACEWY4_012647</name>
</gene>
<feature type="region of interest" description="Disordered" evidence="2">
    <location>
        <begin position="2320"/>
        <end position="2339"/>
    </location>
</feature>
<evidence type="ECO:0000259" key="3">
    <source>
        <dbReference type="Pfam" id="PF12234"/>
    </source>
</evidence>
<feature type="region of interest" description="Disordered" evidence="2">
    <location>
        <begin position="1997"/>
        <end position="2059"/>
    </location>
</feature>
<dbReference type="FunFam" id="2.130.10.10:FF:002570">
    <property type="entry name" value="Uncharacterized protein"/>
    <property type="match status" value="1"/>
</dbReference>
<feature type="compositionally biased region" description="Low complexity" evidence="2">
    <location>
        <begin position="1384"/>
        <end position="1394"/>
    </location>
</feature>
<dbReference type="InterPro" id="IPR022033">
    <property type="entry name" value="Rav1p_C"/>
</dbReference>
<feature type="region of interest" description="Disordered" evidence="2">
    <location>
        <begin position="679"/>
        <end position="715"/>
    </location>
</feature>
<evidence type="ECO:0000256" key="1">
    <source>
        <dbReference type="PROSITE-ProRule" id="PRU00221"/>
    </source>
</evidence>
<dbReference type="Proteomes" id="UP001591681">
    <property type="component" value="Unassembled WGS sequence"/>
</dbReference>
<dbReference type="FunFam" id="2.130.10.10:FF:000093">
    <property type="entry name" value="DmX-like protein 1"/>
    <property type="match status" value="1"/>
</dbReference>
<feature type="repeat" description="WD" evidence="1">
    <location>
        <begin position="2995"/>
        <end position="3036"/>
    </location>
</feature>
<dbReference type="PROSITE" id="PS50082">
    <property type="entry name" value="WD_REPEATS_2"/>
    <property type="match status" value="1"/>
</dbReference>
<dbReference type="EMBL" id="JBHFQA010000010">
    <property type="protein sequence ID" value="KAL2092849.1"/>
    <property type="molecule type" value="Genomic_DNA"/>
</dbReference>
<feature type="compositionally biased region" description="Low complexity" evidence="2">
    <location>
        <begin position="1253"/>
        <end position="1266"/>
    </location>
</feature>
<sequence length="3098" mass="338089">MNLHQVLTGAVNPGDNCFSVGRLNNVPFTAYASGCDIVILGSDFERLQIIPGTKHGNIQVGCVDCSPQSGQIAASYGNIVCVFEPVPMQNPENSQMKFGYQWQKSGQFALQSSAHNLGWNPTGMQLLTGSSSLQLWSSEGDFARGTAVGEEGSLSEGQSTWRCIWHCRTASPIHFLKFSPGGEFFATAGQDDCLVKVWYGTSSWKWDAGKLFTPPEQSSLGGLNFSFIYLAHPRSITGFSWRKTSKYMPRGAVCNVLLTCCKDSVCRLWAETLLPSDCLLSGLKHSVNRSSLQSYGELSRLAREGKRLPSNGRSPNLLSSNGRSPNLLSSNGRSPNPLELNLQESWGGSQRGVLAHTSLLPQQQGKHYSHKPTQPHANALCHFHIAASINPATDIPLLPSISSLNGTDEEEPGGPFTVHWLHNKELQFTLAMEVLLQTLRTAQENTTTEPSVEEDEPGCGPQSSQVEAGMDLAAVEQQVELLLEDWNRSADMLFSIHPTDGSLLVWHTDWLDEYQPGMFRQAQVSFVSRIPVAFPTGDANSLSRSVVMYACNKNVDLAIQQGRQQQQRPYGDGLPRSPSLLSFFAQGKPTSSSSSSSSAAGGLRLSIFTPSVLMISKHADGSLNQWTVSFAEDSAFSTVLSVSHRSRYCGHRFHLNHLACHSLLPLLLTTSHHNALRAHQPSANSADGVLTSPAHHHHHVGSPARHHGRSSLGAPPQDPNAVYSELILWRVEPVGPLSFSGGVSELARINSLHASAFANVAWLPALIPSNCLGQYGSSPSACFVANDGHSLRLYQAVIDAKKLLSEVSNPENSKSVGEAFNIISQQSTARPGCIIELDVITDFQGKQTQLLHVFEEDLIRGDQRSLDDEEPQEAPPTDSACGLPLFSARFFLVVMEATATGRSFLHMWHLYLSAEPVSSGEASTPAAGEQSGPGFAGSKMLGSPPVQPQRSGSGPCGLHGACRLALHSARVYSQELELPADVEVIKVTPAAGHLSSSSLQPAGRAPYLLATSCSDGQVRFWRCGLVPEPLLNSHTSAYVWEQWPLLVEEGSANTSAISIPSRPIAACCCHTSRVAVAYTSTQPEAKEAKDCPLLVSIFQCESTGGSQWVLEQTLQVDRSTEVSYERSSFAVPEDGKDGVSEECQFSGRSAIHLDWVSREDGSHILTVGVGSRLHMYGPLLVKPPELGLSDGGAGASRLVLLRVVDLVSSVEGSFPIPVSLSWVRDGILVVGMDCEMHVYSQWQPPTLPRRSNSATKGTTDSGSTSSLVAAAKHDSHTPSPTVISSRPLTRSLTSLAQKLTGNGGKRGTAGLELPAQLEDSGLFEAAHQLSPTLPQYHPVQLLALMDLGRVRRVKAILSHLVKCVAGEVVVLKGEVGSSGGGGSSTRQRSQTFSTGGNASSSRDAKLFHQDYTEIESIPPLPLYALLAADYDSPRSTTKDEPASMRSDSSRGRASSFRGDHSSSTYDQLFQSSGMSSTLDEPPDPFHDDDEDEDAEKAKVIDLSRYDPTAFGPDHAQVLSSYLLHSSLPGLTRMEQMSLMALADTVASTRTDIGESLGKGQGGETLDECGLRFLLAVRLHTFLQTSLPPAHRAQLLLQGLSTCHYAWAFHSEAEEELLNMVPALQKGDPSWPELRAMGLGWWLRSTTRLRRCLEKVAKAAFQRNNDPLDAALFYLAMKKKAVVWGLYRSQKNTKMTEFFSHTFTEDRWRRAALKNAYALLGKQRFQHAAAFFLLAGSLKDAVEVCIEKLQDLQLALVISRLYESDFETSSTYKRILQRHVLGQDPQIPPHSDPFLRSMACWVLDRYSRALDTLLEPPTLEEERTDFNERITPPGPVAMSPCNPEVFNFYTFLRTHPLLLRRHLGSRERGGRGSGGGGLTAEGREEDSVTLVERRLFFTAAYTHLQAGCPLLALEVLSRLPSIIKTSSSQEAGQDLNSPMSPKQNSSATEPDWSQPLFNGFGGSSSVCCDSPCSGIHSRSDSAFSFDWSQPSTSIVDETLNLKWDSDKDEEEEEDEEDKKPVEVDVKKTNEAQDLSTTFPDPSSASSPAHPSSEAVSSPAPQAMAGEDILVAQLKFRACLKLLTSELRTLASGCPLEGGCLRHLLAMWLQREVEALKQCCGYSPCTPTVTNTPLEGSRAEGSHQGSHQNLLPPAPEALSGEAEEARRVEAEAQGRRQWLQRNQQLLRIFLSYCSLHGSHGGGLASVHMEIILLMQESQQDDGVCSAVMVPPPPATVPLLLSCMGSSRTVVANPVSHLTSLTHDILRTINALNSPPHPDSVSSKIYVMHALAASLSACIYQCLCDGQLYSQVNGLVGSMHQSTLPPHTPRRVVSSQETPLPNTPPAQWPGVAALVRLLSVFGGEEGRAGLGVLLCEVLTAVFLSLFVHGLATHSSAQLFRLLAHPLNSKMWVAVFGGGARLPLVTTDIPTVSVTREDLDRKQKRFRLRSSRSSSREAPLESPPSPRSPPSEPHPSSIIERFVPPELSIWDYFIAKPFLLPSESRLEYDSEESLGSEDEEDEDEYSDSFDSSSPLREHSNHNSYSWCLMRLAMVQMVLANLRSFYPMAGHDLMDLPVGSPLCHAVLKTLQRWEQVLLKRLEIFGGPPPKYISTNPHEDSTTPGPALLRHKALFEPSNTPFRSQQHSVLPVRRLWQYLVKQEEVQETFIRNIFTKKRDQNESLEDVRHNGTLSGTDESNLNQIEADLGYPGGKARIIHKESDIITAFAINKANRNCLVIASTHDIQELDVSSILATQILTWIDDEAETETKGGDEFLVVHARDDFATLHGTTPYTHSSPGTPINLPWLGSMQTGRGAAVLIKRNINNVRRMASHPTLPYYLTGAQDGSVRMFEWGHSQQITCFRSPGNSRVTRIRFNYQGNKFGIVDADGALSLWQTNTTGNTPKPFLTLQCHNKTAHDFVFVGSSSLIATAGLSTDNRNVCLWDTLVTPANSLVHAFCCHESGATVLAVAPKQQLLLAGGRRGWISVLDLTQRLHRQSFQAHDSPVKALAVEPTEGCFISGSAEGNIKVWSLPTQTLLHNFPSEHARQSLFRNLGTGVMQIEAAPSNQVFSCGADGTMKLRVLPDRLSVQASRARNNVKFII</sequence>
<organism evidence="4 5">
    <name type="scientific">Coilia grayii</name>
    <name type="common">Gray's grenadier anchovy</name>
    <dbReference type="NCBI Taxonomy" id="363190"/>
    <lineage>
        <taxon>Eukaryota</taxon>
        <taxon>Metazoa</taxon>
        <taxon>Chordata</taxon>
        <taxon>Craniata</taxon>
        <taxon>Vertebrata</taxon>
        <taxon>Euteleostomi</taxon>
        <taxon>Actinopterygii</taxon>
        <taxon>Neopterygii</taxon>
        <taxon>Teleostei</taxon>
        <taxon>Clupei</taxon>
        <taxon>Clupeiformes</taxon>
        <taxon>Clupeoidei</taxon>
        <taxon>Engraulidae</taxon>
        <taxon>Coilinae</taxon>
        <taxon>Coilia</taxon>
    </lineage>
</organism>
<dbReference type="InterPro" id="IPR001680">
    <property type="entry name" value="WD40_rpt"/>
</dbReference>
<proteinExistence type="predicted"/>
<feature type="compositionally biased region" description="Polar residues" evidence="2">
    <location>
        <begin position="1925"/>
        <end position="1947"/>
    </location>
</feature>
<dbReference type="InterPro" id="IPR036322">
    <property type="entry name" value="WD40_repeat_dom_sf"/>
</dbReference>
<dbReference type="Pfam" id="PF00400">
    <property type="entry name" value="WD40"/>
    <property type="match status" value="2"/>
</dbReference>
<feature type="region of interest" description="Disordered" evidence="2">
    <location>
        <begin position="2131"/>
        <end position="2160"/>
    </location>
</feature>
<feature type="compositionally biased region" description="Low complexity" evidence="2">
    <location>
        <begin position="2040"/>
        <end position="2059"/>
    </location>
</feature>
<name>A0ABD1K151_9TELE</name>
<feature type="compositionally biased region" description="Polar residues" evidence="2">
    <location>
        <begin position="311"/>
        <end position="334"/>
    </location>
</feature>
<feature type="region of interest" description="Disordered" evidence="2">
    <location>
        <begin position="1862"/>
        <end position="1883"/>
    </location>
</feature>
<feature type="compositionally biased region" description="Polar residues" evidence="2">
    <location>
        <begin position="1243"/>
        <end position="1252"/>
    </location>
</feature>
<comment type="caution">
    <text evidence="4">The sequence shown here is derived from an EMBL/GenBank/DDBJ whole genome shotgun (WGS) entry which is preliminary data.</text>
</comment>
<dbReference type="PANTHER" id="PTHR13950">
    <property type="entry name" value="RABCONNECTIN-RELATED"/>
    <property type="match status" value="1"/>
</dbReference>
<dbReference type="PANTHER" id="PTHR13950:SF12">
    <property type="entry name" value="DMX-LIKE PROTEIN 1"/>
    <property type="match status" value="1"/>
</dbReference>
<dbReference type="InterPro" id="IPR015943">
    <property type="entry name" value="WD40/YVTN_repeat-like_dom_sf"/>
</dbReference>
<feature type="region of interest" description="Disordered" evidence="2">
    <location>
        <begin position="443"/>
        <end position="464"/>
    </location>
</feature>
<feature type="compositionally biased region" description="Polar residues" evidence="2">
    <location>
        <begin position="1461"/>
        <end position="1478"/>
    </location>
</feature>
<dbReference type="Gene3D" id="2.130.10.10">
    <property type="entry name" value="YVTN repeat-like/Quinoprotein amine dehydrogenase"/>
    <property type="match status" value="3"/>
</dbReference>
<feature type="region of interest" description="Disordered" evidence="2">
    <location>
        <begin position="1243"/>
        <end position="1287"/>
    </location>
</feature>
<feature type="region of interest" description="Disordered" evidence="2">
    <location>
        <begin position="919"/>
        <end position="954"/>
    </location>
</feature>
<evidence type="ECO:0000313" key="5">
    <source>
        <dbReference type="Proteomes" id="UP001591681"/>
    </source>
</evidence>
<feature type="compositionally biased region" description="Acidic residues" evidence="2">
    <location>
        <begin position="1480"/>
        <end position="1494"/>
    </location>
</feature>
<feature type="compositionally biased region" description="Acidic residues" evidence="2">
    <location>
        <begin position="2505"/>
        <end position="2523"/>
    </location>
</feature>
<dbReference type="PROSITE" id="PS50294">
    <property type="entry name" value="WD_REPEATS_REGION"/>
    <property type="match status" value="1"/>
</dbReference>
<evidence type="ECO:0000313" key="4">
    <source>
        <dbReference type="EMBL" id="KAL2092849.1"/>
    </source>
</evidence>